<name>A0A1L7THJ5_FUSMA</name>
<dbReference type="EMBL" id="FCQH01000009">
    <property type="protein sequence ID" value="CVK98160.1"/>
    <property type="molecule type" value="Genomic_DNA"/>
</dbReference>
<dbReference type="AlphaFoldDB" id="A0A1L7THJ5"/>
<dbReference type="Gene3D" id="3.40.50.300">
    <property type="entry name" value="P-loop containing nucleotide triphosphate hydrolases"/>
    <property type="match status" value="1"/>
</dbReference>
<dbReference type="Pfam" id="PF26633">
    <property type="entry name" value="DUF8206"/>
    <property type="match status" value="1"/>
</dbReference>
<keyword evidence="7" id="KW-1185">Reference proteome</keyword>
<comment type="caution">
    <text evidence="6">The sequence shown here is derived from an EMBL/GenBank/DDBJ whole genome shotgun (WGS) entry which is preliminary data.</text>
</comment>
<protein>
    <recommendedName>
        <fullName evidence="8">G domain-containing protein</fullName>
    </recommendedName>
</protein>
<dbReference type="VEuPathDB" id="FungiDB:FMAN_12237"/>
<dbReference type="SUPFAM" id="SSF52540">
    <property type="entry name" value="P-loop containing nucleoside triphosphate hydrolases"/>
    <property type="match status" value="1"/>
</dbReference>
<sequence>MAEIIRPALGQNVAIGTLYDARFDQFLPSSILPPNPSQGTVLRSPCLPSHQCQSGIHQGSGHASRFSAMRIDGNLAASILSGLIDLKGSANFLKDSTLDGDILYGVNRSFFNTYEDVLNLHQSVYRSGVASGIFHPADRRSTHVVTGIRWGLQSIMTMKHRIDDAGQRATLEVAFQKDLAELDDIARCIYSVDCGDDSLSHRLELDYEFMLYTDIQRDYGICTETLPVMCRFVQTGPQQITHTFDGAGYPIEYTLLPMHILRHPMPGGGFVPSPQRPLRAVTNVDPLFVLFDDWNSCKEKLEEYRHSLVGREQYLARDHIEEVDAAIIRLETFRKDVQITLQRIILGIRDDTEHEHRLDYLLADHGSSARQISMIAGQQSDKLRFIEQCLNSGATYIGFNGACINERTLSHNPPPYHFLFNNAVLKSSSSWNDQCTALREFLHNPLNHNQVFIVDCDAPSEYRELEAPVFGPIRTMPRPVIEVSEYRERSAERRPPTRQAEHREQSQRCVARCDPDEMDFNTRRPAELRPVRIPCPGRSCDSRSSCEWVCVNCDIPLEFETVTDCIYCDCGSAAYNSWDFKCNSDSHGHGFDRYRSDELYRLLTRSKTPDCRNILVLGQTGVGKSTFINSFVNFLTFESFDEAKSARKLEYKVPCSFSVSHWNSSDPDQELENRTIRVGSGDDEHDGTTGDSATQKTSVYRVMYNDTKYRIIDTPGIGDTRGPEIDNKNIKDIMYALKRYEELHGILILVKTNEARLTPTIHFCFEELLSHLHRSAVANVVFGFTHTLISNYAPGDALGPLQRFLKGNTTVDLTVSHANSYSFDAKSFHYLAAYFQGVRGQDEGSSRESWNRSRAETLRLLSYIDNLRPHEISQTLTMEGAREALGHLMIPMVEVSQEIRKNLSLLEERMAELNDMRLTGDELRKRLHLERIKVVPTKLDKPRTVCKNKRCCEFKSNSSGEVVTFYRSICHEDCRLPGVTEECVGHPELIKCRAFKETKDKSCRSCKHSWQEHMHFFYELTESKVRVKDKDVERRLQDNANDMALRQEGIERFQQLEREYRSEQKQLRKATAQFVAYLRQHSANAFNDATEKYYDQLIKIETGKIQYGKDNRINVDMNKRKLKDLTDDRDRHLELVKTIQENMHAPRDQTEALLTSDGVEQLIRDLYNLKHFGKSLRSLRDGITHYKDHDKQSHHRHRSRSRRSRSTETREDVSDRSSRSNDEREESRRNRGLIRGIHKFLSDF</sequence>
<dbReference type="InterPro" id="IPR027417">
    <property type="entry name" value="P-loop_NTPase"/>
</dbReference>
<reference evidence="7" key="1">
    <citation type="journal article" date="2016" name="Genome Biol. Evol.">
        <title>Comparative 'omics' of the Fusarium fujikuroi species complex highlights differences in genetic potential and metabolite synthesis.</title>
        <authorList>
            <person name="Niehaus E.-M."/>
            <person name="Muensterkoetter M."/>
            <person name="Proctor R.H."/>
            <person name="Brown D.W."/>
            <person name="Sharon A."/>
            <person name="Idan Y."/>
            <person name="Oren-Young L."/>
            <person name="Sieber C.M."/>
            <person name="Novak O."/>
            <person name="Pencik A."/>
            <person name="Tarkowska D."/>
            <person name="Hromadova K."/>
            <person name="Freeman S."/>
            <person name="Maymon M."/>
            <person name="Elazar M."/>
            <person name="Youssef S.A."/>
            <person name="El-Shabrawy E.S.M."/>
            <person name="Shalaby A.B.A."/>
            <person name="Houterman P."/>
            <person name="Brock N.L."/>
            <person name="Burkhardt I."/>
            <person name="Tsavkelova E.A."/>
            <person name="Dickschat J.S."/>
            <person name="Galuszka P."/>
            <person name="Gueldener U."/>
            <person name="Tudzynski B."/>
        </authorList>
    </citation>
    <scope>NUCLEOTIDE SEQUENCE [LARGE SCALE GENOMIC DNA]</scope>
    <source>
        <strain evidence="7">MRC7560</strain>
    </source>
</reference>
<dbReference type="InterPro" id="IPR056073">
    <property type="entry name" value="DUF7656"/>
</dbReference>
<feature type="compositionally biased region" description="Basic residues" evidence="2">
    <location>
        <begin position="1192"/>
        <end position="1204"/>
    </location>
</feature>
<dbReference type="Pfam" id="PF24676">
    <property type="entry name" value="DUF7656"/>
    <property type="match status" value="1"/>
</dbReference>
<dbReference type="Pfam" id="PF24674">
    <property type="entry name" value="MACPF_SNTX"/>
    <property type="match status" value="1"/>
</dbReference>
<accession>A0A1L7THJ5</accession>
<proteinExistence type="predicted"/>
<evidence type="ECO:0008006" key="8">
    <source>
        <dbReference type="Google" id="ProtNLM"/>
    </source>
</evidence>
<evidence type="ECO:0000256" key="2">
    <source>
        <dbReference type="SAM" id="MobiDB-lite"/>
    </source>
</evidence>
<evidence type="ECO:0000313" key="6">
    <source>
        <dbReference type="EMBL" id="CVK98160.1"/>
    </source>
</evidence>
<keyword evidence="1" id="KW-0175">Coiled coil</keyword>
<organism evidence="6 7">
    <name type="scientific">Fusarium mangiferae</name>
    <name type="common">Mango malformation disease fungus</name>
    <dbReference type="NCBI Taxonomy" id="192010"/>
    <lineage>
        <taxon>Eukaryota</taxon>
        <taxon>Fungi</taxon>
        <taxon>Dikarya</taxon>
        <taxon>Ascomycota</taxon>
        <taxon>Pezizomycotina</taxon>
        <taxon>Sordariomycetes</taxon>
        <taxon>Hypocreomycetidae</taxon>
        <taxon>Hypocreales</taxon>
        <taxon>Nectriaceae</taxon>
        <taxon>Fusarium</taxon>
        <taxon>Fusarium fujikuroi species complex</taxon>
    </lineage>
</organism>
<dbReference type="PANTHER" id="PTHR32046">
    <property type="entry name" value="G DOMAIN-CONTAINING PROTEIN"/>
    <property type="match status" value="1"/>
</dbReference>
<feature type="coiled-coil region" evidence="1">
    <location>
        <begin position="1046"/>
        <end position="1073"/>
    </location>
</feature>
<evidence type="ECO:0000259" key="5">
    <source>
        <dbReference type="Pfam" id="PF26633"/>
    </source>
</evidence>
<feature type="region of interest" description="Disordered" evidence="2">
    <location>
        <begin position="486"/>
        <end position="505"/>
    </location>
</feature>
<evidence type="ECO:0000313" key="7">
    <source>
        <dbReference type="Proteomes" id="UP000184255"/>
    </source>
</evidence>
<dbReference type="RefSeq" id="XP_041684984.1">
    <property type="nucleotide sequence ID" value="XM_041834752.1"/>
</dbReference>
<gene>
    <name evidence="6" type="ORF">FMAN_12237</name>
</gene>
<feature type="domain" description="DUF8206" evidence="5">
    <location>
        <begin position="938"/>
        <end position="1019"/>
    </location>
</feature>
<dbReference type="Proteomes" id="UP000184255">
    <property type="component" value="Unassembled WGS sequence"/>
</dbReference>
<feature type="region of interest" description="Disordered" evidence="2">
    <location>
        <begin position="1186"/>
        <end position="1228"/>
    </location>
</feature>
<feature type="domain" description="SNTX MACPF/CDC-like" evidence="3">
    <location>
        <begin position="4"/>
        <end position="263"/>
    </location>
</feature>
<dbReference type="GeneID" id="65091487"/>
<evidence type="ECO:0000259" key="4">
    <source>
        <dbReference type="Pfam" id="PF24676"/>
    </source>
</evidence>
<dbReference type="PANTHER" id="PTHR32046:SF11">
    <property type="entry name" value="IMMUNE-ASSOCIATED NUCLEOTIDE-BINDING PROTEIN 10-LIKE"/>
    <property type="match status" value="1"/>
</dbReference>
<dbReference type="InterPro" id="IPR058519">
    <property type="entry name" value="DUF8206"/>
</dbReference>
<evidence type="ECO:0000256" key="1">
    <source>
        <dbReference type="SAM" id="Coils"/>
    </source>
</evidence>
<feature type="domain" description="DUF7656" evidence="4">
    <location>
        <begin position="389"/>
        <end position="476"/>
    </location>
</feature>
<evidence type="ECO:0000259" key="3">
    <source>
        <dbReference type="Pfam" id="PF24674"/>
    </source>
</evidence>
<dbReference type="InterPro" id="IPR056072">
    <property type="entry name" value="SNTX_MACPF/CDC-like_dom"/>
</dbReference>
<feature type="compositionally biased region" description="Basic and acidic residues" evidence="2">
    <location>
        <begin position="1205"/>
        <end position="1228"/>
    </location>
</feature>